<organism evidence="2">
    <name type="scientific">Siphoviridae sp. ct3r22</name>
    <dbReference type="NCBI Taxonomy" id="2825325"/>
    <lineage>
        <taxon>Viruses</taxon>
        <taxon>Duplodnaviria</taxon>
        <taxon>Heunggongvirae</taxon>
        <taxon>Uroviricota</taxon>
        <taxon>Caudoviricetes</taxon>
    </lineage>
</organism>
<sequence>MKAIIEGKLKTMLATTEEIYVEVLNVIIDSNNEQELRNNMNELEERFNSWKGDFSLFFEYGFGSNHMWFKETNTSDRLIFVEF</sequence>
<feature type="coiled-coil region" evidence="1">
    <location>
        <begin position="26"/>
        <end position="53"/>
    </location>
</feature>
<evidence type="ECO:0000256" key="1">
    <source>
        <dbReference type="SAM" id="Coils"/>
    </source>
</evidence>
<evidence type="ECO:0000313" key="2">
    <source>
        <dbReference type="EMBL" id="DAG00417.1"/>
    </source>
</evidence>
<protein>
    <submittedName>
        <fullName evidence="2">Uncharacterized protein</fullName>
    </submittedName>
</protein>
<keyword evidence="1" id="KW-0175">Coiled coil</keyword>
<dbReference type="EMBL" id="BK016180">
    <property type="protein sequence ID" value="DAG00417.1"/>
    <property type="molecule type" value="Genomic_DNA"/>
</dbReference>
<accession>A0A8S5V109</accession>
<name>A0A8S5V109_9CAUD</name>
<proteinExistence type="predicted"/>
<reference evidence="2" key="1">
    <citation type="journal article" date="2021" name="Proc. Natl. Acad. Sci. U.S.A.">
        <title>A Catalog of Tens of Thousands of Viruses from Human Metagenomes Reveals Hidden Associations with Chronic Diseases.</title>
        <authorList>
            <person name="Tisza M.J."/>
            <person name="Buck C.B."/>
        </authorList>
    </citation>
    <scope>NUCLEOTIDE SEQUENCE</scope>
    <source>
        <strain evidence="2">Ct3r22</strain>
    </source>
</reference>